<sequence length="415" mass="44985">MTKYSYLGIKDEGGLLERGRVLLEAELDSRYELVQDHDGVLGLKDLTQAGVLATSLDPLKLLTSRELLLEPRLGFLGVLIGVHGGLANRFLNLGYSGGDRGRRGELDNRRELLGRLGLSLEDPLQRCRGRRGRSLLLLRWLTLVLQRQPVGDISTHTRQRTLHSGTGQTTVISLSRTRGAVFASQGDQEGGPHFEVGNNSDNITSAGSTVPYCFWVAQKGWFVVEYMGHMSAVVPVGGPCWRNGEENHEDGSVSSLAGRTLDPECISSAHMYSYFDPGWGAKRGQGTIHSSPLSDAWCSCAPECFEGAPGVAGVHRDAQGRVAVADDTSPATCLGPLMRIQDDDLKNHEFVLATLGVGSVHPSNSTAQHVFLFNTRILIEIICHGATSTNNKALSSSVSANLRTKPDANKFEQKN</sequence>
<protein>
    <submittedName>
        <fullName evidence="1">(California timema) hypothetical protein</fullName>
    </submittedName>
</protein>
<organism evidence="1">
    <name type="scientific">Timema californicum</name>
    <name type="common">California timema</name>
    <name type="synonym">Walking stick</name>
    <dbReference type="NCBI Taxonomy" id="61474"/>
    <lineage>
        <taxon>Eukaryota</taxon>
        <taxon>Metazoa</taxon>
        <taxon>Ecdysozoa</taxon>
        <taxon>Arthropoda</taxon>
        <taxon>Hexapoda</taxon>
        <taxon>Insecta</taxon>
        <taxon>Pterygota</taxon>
        <taxon>Neoptera</taxon>
        <taxon>Polyneoptera</taxon>
        <taxon>Phasmatodea</taxon>
        <taxon>Timematodea</taxon>
        <taxon>Timematoidea</taxon>
        <taxon>Timematidae</taxon>
        <taxon>Timema</taxon>
    </lineage>
</organism>
<dbReference type="AlphaFoldDB" id="A0A7R9PBU1"/>
<proteinExistence type="predicted"/>
<reference evidence="1" key="1">
    <citation type="submission" date="2020-11" db="EMBL/GenBank/DDBJ databases">
        <authorList>
            <person name="Tran Van P."/>
        </authorList>
    </citation>
    <scope>NUCLEOTIDE SEQUENCE</scope>
</reference>
<gene>
    <name evidence="1" type="ORF">TCMB3V08_LOCUS10010</name>
</gene>
<name>A0A7R9PBU1_TIMCA</name>
<evidence type="ECO:0000313" key="1">
    <source>
        <dbReference type="EMBL" id="CAD7577460.1"/>
    </source>
</evidence>
<dbReference type="EMBL" id="OE185664">
    <property type="protein sequence ID" value="CAD7577460.1"/>
    <property type="molecule type" value="Genomic_DNA"/>
</dbReference>
<accession>A0A7R9PBU1</accession>